<dbReference type="EMBL" id="WHVB01000127">
    <property type="protein sequence ID" value="KAF8461462.1"/>
    <property type="molecule type" value="Genomic_DNA"/>
</dbReference>
<organism evidence="2 3">
    <name type="scientific">Russula ochroleuca</name>
    <dbReference type="NCBI Taxonomy" id="152965"/>
    <lineage>
        <taxon>Eukaryota</taxon>
        <taxon>Fungi</taxon>
        <taxon>Dikarya</taxon>
        <taxon>Basidiomycota</taxon>
        <taxon>Agaricomycotina</taxon>
        <taxon>Agaricomycetes</taxon>
        <taxon>Russulales</taxon>
        <taxon>Russulaceae</taxon>
        <taxon>Russula</taxon>
    </lineage>
</organism>
<dbReference type="OrthoDB" id="7464126at2759"/>
<comment type="caution">
    <text evidence="2">The sequence shown here is derived from an EMBL/GenBank/DDBJ whole genome shotgun (WGS) entry which is preliminary data.</text>
</comment>
<name>A0A9P5JUH3_9AGAM</name>
<dbReference type="AlphaFoldDB" id="A0A9P5JUH3"/>
<proteinExistence type="predicted"/>
<protein>
    <recommendedName>
        <fullName evidence="1">Fungal STAND N-terminal Goodbye domain-containing protein</fullName>
    </recommendedName>
</protein>
<evidence type="ECO:0000313" key="2">
    <source>
        <dbReference type="EMBL" id="KAF8461462.1"/>
    </source>
</evidence>
<feature type="domain" description="Fungal STAND N-terminal Goodbye" evidence="1">
    <location>
        <begin position="20"/>
        <end position="141"/>
    </location>
</feature>
<reference evidence="2" key="1">
    <citation type="submission" date="2019-10" db="EMBL/GenBank/DDBJ databases">
        <authorList>
            <consortium name="DOE Joint Genome Institute"/>
            <person name="Kuo A."/>
            <person name="Miyauchi S."/>
            <person name="Kiss E."/>
            <person name="Drula E."/>
            <person name="Kohler A."/>
            <person name="Sanchez-Garcia M."/>
            <person name="Andreopoulos B."/>
            <person name="Barry K.W."/>
            <person name="Bonito G."/>
            <person name="Buee M."/>
            <person name="Carver A."/>
            <person name="Chen C."/>
            <person name="Cichocki N."/>
            <person name="Clum A."/>
            <person name="Culley D."/>
            <person name="Crous P.W."/>
            <person name="Fauchery L."/>
            <person name="Girlanda M."/>
            <person name="Hayes R."/>
            <person name="Keri Z."/>
            <person name="LaButti K."/>
            <person name="Lipzen A."/>
            <person name="Lombard V."/>
            <person name="Magnuson J."/>
            <person name="Maillard F."/>
            <person name="Morin E."/>
            <person name="Murat C."/>
            <person name="Nolan M."/>
            <person name="Ohm R."/>
            <person name="Pangilinan J."/>
            <person name="Pereira M."/>
            <person name="Perotto S."/>
            <person name="Peter M."/>
            <person name="Riley R."/>
            <person name="Sitrit Y."/>
            <person name="Stielow B."/>
            <person name="Szollosi G."/>
            <person name="Zifcakova L."/>
            <person name="Stursova M."/>
            <person name="Spatafora J.W."/>
            <person name="Tedersoo L."/>
            <person name="Vaario L.-M."/>
            <person name="Yamada A."/>
            <person name="Yan M."/>
            <person name="Wang P."/>
            <person name="Xu J."/>
            <person name="Bruns T."/>
            <person name="Baldrian P."/>
            <person name="Vilgalys R."/>
            <person name="Henrissat B."/>
            <person name="Grigoriev I.V."/>
            <person name="Hibbett D."/>
            <person name="Nagy L.G."/>
            <person name="Martin F.M."/>
        </authorList>
    </citation>
    <scope>NUCLEOTIDE SEQUENCE</scope>
    <source>
        <strain evidence="2">Prilba</strain>
    </source>
</reference>
<accession>A0A9P5JUH3</accession>
<reference evidence="2" key="2">
    <citation type="journal article" date="2020" name="Nat. Commun.">
        <title>Large-scale genome sequencing of mycorrhizal fungi provides insights into the early evolution of symbiotic traits.</title>
        <authorList>
            <person name="Miyauchi S."/>
            <person name="Kiss E."/>
            <person name="Kuo A."/>
            <person name="Drula E."/>
            <person name="Kohler A."/>
            <person name="Sanchez-Garcia M."/>
            <person name="Morin E."/>
            <person name="Andreopoulos B."/>
            <person name="Barry K.W."/>
            <person name="Bonito G."/>
            <person name="Buee M."/>
            <person name="Carver A."/>
            <person name="Chen C."/>
            <person name="Cichocki N."/>
            <person name="Clum A."/>
            <person name="Culley D."/>
            <person name="Crous P.W."/>
            <person name="Fauchery L."/>
            <person name="Girlanda M."/>
            <person name="Hayes R.D."/>
            <person name="Keri Z."/>
            <person name="LaButti K."/>
            <person name="Lipzen A."/>
            <person name="Lombard V."/>
            <person name="Magnuson J."/>
            <person name="Maillard F."/>
            <person name="Murat C."/>
            <person name="Nolan M."/>
            <person name="Ohm R.A."/>
            <person name="Pangilinan J."/>
            <person name="Pereira M.F."/>
            <person name="Perotto S."/>
            <person name="Peter M."/>
            <person name="Pfister S."/>
            <person name="Riley R."/>
            <person name="Sitrit Y."/>
            <person name="Stielow J.B."/>
            <person name="Szollosi G."/>
            <person name="Zifcakova L."/>
            <person name="Stursova M."/>
            <person name="Spatafora J.W."/>
            <person name="Tedersoo L."/>
            <person name="Vaario L.M."/>
            <person name="Yamada A."/>
            <person name="Yan M."/>
            <person name="Wang P."/>
            <person name="Xu J."/>
            <person name="Bruns T."/>
            <person name="Baldrian P."/>
            <person name="Vilgalys R."/>
            <person name="Dunand C."/>
            <person name="Henrissat B."/>
            <person name="Grigoriev I.V."/>
            <person name="Hibbett D."/>
            <person name="Nagy L.G."/>
            <person name="Martin F.M."/>
        </authorList>
    </citation>
    <scope>NUCLEOTIDE SEQUENCE</scope>
    <source>
        <strain evidence="2">Prilba</strain>
    </source>
</reference>
<keyword evidence="3" id="KW-1185">Reference proteome</keyword>
<evidence type="ECO:0000313" key="3">
    <source>
        <dbReference type="Proteomes" id="UP000759537"/>
    </source>
</evidence>
<sequence length="370" mass="41353">MNASNQVAGPSTDNFTAIFNAASNEYQRMTGKRLDTHPFAAQLDTCRSPGAVSNVLRTQAQAYNKFRKGDEKLMTWLNPTVNILFTFSATLGEGIGLPFSQSLPVSVFYSGWVVRDVVASHDKLIHLFERINFFLQRLDIHTEIPLTNDLTELLGKIMAELLSILAISTKEMTDRKMKMFLKRLVGKMVVEDGLERLDMLTKEEKRPQYHDVNGNVKDTKALTENIDDNIKATKALTEDVGDNVKLIQGVAHSVDHNVKATKHEQLERSFDSDGQSLALKAKTFTGSQLQEKLRTWLADPDPSINHNIACKTQHGGTARWFIGSTFRDGKKNGSLLWAHGNRTLLPSFFPDFAAGAGKSILWYVSSRLIL</sequence>
<dbReference type="Pfam" id="PF17109">
    <property type="entry name" value="Goodbye"/>
    <property type="match status" value="1"/>
</dbReference>
<gene>
    <name evidence="2" type="ORF">DFH94DRAFT_700051</name>
</gene>
<evidence type="ECO:0000259" key="1">
    <source>
        <dbReference type="Pfam" id="PF17109"/>
    </source>
</evidence>
<dbReference type="Proteomes" id="UP000759537">
    <property type="component" value="Unassembled WGS sequence"/>
</dbReference>
<dbReference type="InterPro" id="IPR031350">
    <property type="entry name" value="Goodbye_dom"/>
</dbReference>